<evidence type="ECO:0000313" key="4">
    <source>
        <dbReference type="Proteomes" id="UP000324351"/>
    </source>
</evidence>
<feature type="compositionally biased region" description="Low complexity" evidence="1">
    <location>
        <begin position="23"/>
        <end position="53"/>
    </location>
</feature>
<reference evidence="3 4" key="2">
    <citation type="submission" date="2019-09" db="EMBL/GenBank/DDBJ databases">
        <authorList>
            <person name="Jin C."/>
        </authorList>
    </citation>
    <scope>NUCLEOTIDE SEQUENCE [LARGE SCALE GENOMIC DNA]</scope>
    <source>
        <strain evidence="3 4">BN140041</strain>
    </source>
</reference>
<reference evidence="3 4" key="1">
    <citation type="submission" date="2019-09" db="EMBL/GenBank/DDBJ databases">
        <title>Nocardioides panacisoli sp. nov., isolated from the soil of a ginseng field.</title>
        <authorList>
            <person name="Cho C."/>
        </authorList>
    </citation>
    <scope>NUCLEOTIDE SEQUENCE [LARGE SCALE GENOMIC DNA]</scope>
    <source>
        <strain evidence="3 4">BN140041</strain>
    </source>
</reference>
<gene>
    <name evidence="3" type="ORF">F0U47_08260</name>
</gene>
<evidence type="ECO:0000256" key="1">
    <source>
        <dbReference type="SAM" id="MobiDB-lite"/>
    </source>
</evidence>
<dbReference type="RefSeq" id="WP_149749819.1">
    <property type="nucleotide sequence ID" value="NZ_VUJW01000003.1"/>
</dbReference>
<protein>
    <recommendedName>
        <fullName evidence="5">DUF3558 domain-containing protein</fullName>
    </recommendedName>
</protein>
<feature type="signal peptide" evidence="2">
    <location>
        <begin position="1"/>
        <end position="22"/>
    </location>
</feature>
<feature type="region of interest" description="Disordered" evidence="1">
    <location>
        <begin position="23"/>
        <end position="69"/>
    </location>
</feature>
<keyword evidence="4" id="KW-1185">Reference proteome</keyword>
<evidence type="ECO:0008006" key="5">
    <source>
        <dbReference type="Google" id="ProtNLM"/>
    </source>
</evidence>
<dbReference type="AlphaFoldDB" id="A0A5B1M3H7"/>
<accession>A0A5B1M3H7</accession>
<keyword evidence="2" id="KW-0732">Signal</keyword>
<dbReference type="EMBL" id="VUJW01000003">
    <property type="protein sequence ID" value="KAA1427453.1"/>
    <property type="molecule type" value="Genomic_DNA"/>
</dbReference>
<comment type="caution">
    <text evidence="3">The sequence shown here is derived from an EMBL/GenBank/DDBJ whole genome shotgun (WGS) entry which is preliminary data.</text>
</comment>
<dbReference type="Proteomes" id="UP000324351">
    <property type="component" value="Unassembled WGS sequence"/>
</dbReference>
<organism evidence="3 4">
    <name type="scientific">Nocardioides antri</name>
    <dbReference type="NCBI Taxonomy" id="2607659"/>
    <lineage>
        <taxon>Bacteria</taxon>
        <taxon>Bacillati</taxon>
        <taxon>Actinomycetota</taxon>
        <taxon>Actinomycetes</taxon>
        <taxon>Propionibacteriales</taxon>
        <taxon>Nocardioidaceae</taxon>
        <taxon>Nocardioides</taxon>
    </lineage>
</organism>
<feature type="chain" id="PRO_5039464888" description="DUF3558 domain-containing protein" evidence="2">
    <location>
        <begin position="23"/>
        <end position="214"/>
    </location>
</feature>
<evidence type="ECO:0000313" key="3">
    <source>
        <dbReference type="EMBL" id="KAA1427453.1"/>
    </source>
</evidence>
<evidence type="ECO:0000256" key="2">
    <source>
        <dbReference type="SAM" id="SignalP"/>
    </source>
</evidence>
<dbReference type="PROSITE" id="PS51257">
    <property type="entry name" value="PROKAR_LIPOPROTEIN"/>
    <property type="match status" value="1"/>
</dbReference>
<sequence length="214" mass="22849">MTWRRGLAAAGASLLLAVSACSESGGSSDAADDASTSDSPMTESTEESTGTTAPPSPTGDPSKEGGWKFLPDCAELAESIVPGEELVEGEASEGRSCRFTLGSEDDPLGTQFVWITRGGGEYPKKFKKAEVTEALSEAGQDDREWVSSVEEIDAPGWAYGVRHDETLGKSERSSYRLFAFSRNGDLLNCYTSIDEEHLDAFLSWCDDVKAAVSP</sequence>
<proteinExistence type="predicted"/>
<name>A0A5B1M3H7_9ACTN</name>